<gene>
    <name evidence="1" type="ORF">OUZ56_012983</name>
</gene>
<sequence length="319" mass="35388">MIGEEFVHQERWRLKKGAKPKHLLDTATRTRNIHRPLTTLSTNQVVKKKHYSRSKNISSILGFPCRESSAVVSNNTTTQCSSNPIDVSLPLDSANISITSQPESPHTIELNGHSTADVPFFEQVNLAEASVGCNDADSAIDALAFQSLQKNVKLPSNSWNWNYNGKTAACMTWLDTDYGNVVIKTLRVLSITRLPYHIGGKLISLPNGKCSYRDYDELSGFIKTLDRQNVCKGIANSLVVNVTEKFVISRDGDVSRSSRCSSLSNANSELCTRCSKALRSVRFHGYRVAPSSLIYSSKTSYVARSPQMKKGAYNSYRLL</sequence>
<proteinExistence type="predicted"/>
<protein>
    <submittedName>
        <fullName evidence="1">Uncharacterized protein</fullName>
    </submittedName>
</protein>
<evidence type="ECO:0000313" key="2">
    <source>
        <dbReference type="Proteomes" id="UP001234178"/>
    </source>
</evidence>
<evidence type="ECO:0000313" key="1">
    <source>
        <dbReference type="EMBL" id="KAK4007831.1"/>
    </source>
</evidence>
<keyword evidence="2" id="KW-1185">Reference proteome</keyword>
<reference evidence="1 2" key="1">
    <citation type="journal article" date="2023" name="Nucleic Acids Res.">
        <title>The hologenome of Daphnia magna reveals possible DNA methylation and microbiome-mediated evolution of the host genome.</title>
        <authorList>
            <person name="Chaturvedi A."/>
            <person name="Li X."/>
            <person name="Dhandapani V."/>
            <person name="Marshall H."/>
            <person name="Kissane S."/>
            <person name="Cuenca-Cambronero M."/>
            <person name="Asole G."/>
            <person name="Calvet F."/>
            <person name="Ruiz-Romero M."/>
            <person name="Marangio P."/>
            <person name="Guigo R."/>
            <person name="Rago D."/>
            <person name="Mirbahai L."/>
            <person name="Eastwood N."/>
            <person name="Colbourne J.K."/>
            <person name="Zhou J."/>
            <person name="Mallon E."/>
            <person name="Orsini L."/>
        </authorList>
    </citation>
    <scope>NUCLEOTIDE SEQUENCE [LARGE SCALE GENOMIC DNA]</scope>
    <source>
        <strain evidence="1">LRV0_1</strain>
    </source>
</reference>
<comment type="caution">
    <text evidence="1">The sequence shown here is derived from an EMBL/GenBank/DDBJ whole genome shotgun (WGS) entry which is preliminary data.</text>
</comment>
<organism evidence="1 2">
    <name type="scientific">Daphnia magna</name>
    <dbReference type="NCBI Taxonomy" id="35525"/>
    <lineage>
        <taxon>Eukaryota</taxon>
        <taxon>Metazoa</taxon>
        <taxon>Ecdysozoa</taxon>
        <taxon>Arthropoda</taxon>
        <taxon>Crustacea</taxon>
        <taxon>Branchiopoda</taxon>
        <taxon>Diplostraca</taxon>
        <taxon>Cladocera</taxon>
        <taxon>Anomopoda</taxon>
        <taxon>Daphniidae</taxon>
        <taxon>Daphnia</taxon>
    </lineage>
</organism>
<accession>A0ABQ9Z4K8</accession>
<dbReference type="Proteomes" id="UP001234178">
    <property type="component" value="Unassembled WGS sequence"/>
</dbReference>
<dbReference type="EMBL" id="JAOYFB010000002">
    <property type="protein sequence ID" value="KAK4007831.1"/>
    <property type="molecule type" value="Genomic_DNA"/>
</dbReference>
<name>A0ABQ9Z4K8_9CRUS</name>